<reference evidence="4" key="1">
    <citation type="journal article" date="2017" name="J. Biotechnol.">
        <title>Complete genome sequence of Novosphingobium resinovorum SA1, a versatile xenobiotic-degrading bacterium capable of utilizing sulfanilic acid.</title>
        <authorList>
            <person name="Hegedus B."/>
            <person name="Kos P.B."/>
            <person name="Balint B."/>
            <person name="Maroti G."/>
            <person name="Gan H.M."/>
            <person name="Perei K."/>
            <person name="Rakhely G."/>
        </authorList>
    </citation>
    <scope>NUCLEOTIDE SEQUENCE [LARGE SCALE GENOMIC DNA]</scope>
    <source>
        <strain evidence="4">SA1</strain>
    </source>
</reference>
<name>A0A1D8ADL7_9SPHN</name>
<dbReference type="Pfam" id="PF09084">
    <property type="entry name" value="NMT1"/>
    <property type="match status" value="1"/>
</dbReference>
<organism evidence="3 4">
    <name type="scientific">Novosphingobium resinovorum</name>
    <dbReference type="NCBI Taxonomy" id="158500"/>
    <lineage>
        <taxon>Bacteria</taxon>
        <taxon>Pseudomonadati</taxon>
        <taxon>Pseudomonadota</taxon>
        <taxon>Alphaproteobacteria</taxon>
        <taxon>Sphingomonadales</taxon>
        <taxon>Sphingomonadaceae</taxon>
        <taxon>Novosphingobium</taxon>
    </lineage>
</organism>
<keyword evidence="3" id="KW-0614">Plasmid</keyword>
<evidence type="ECO:0000313" key="4">
    <source>
        <dbReference type="Proteomes" id="UP000094626"/>
    </source>
</evidence>
<feature type="domain" description="SsuA/THI5-like" evidence="2">
    <location>
        <begin position="50"/>
        <end position="258"/>
    </location>
</feature>
<dbReference type="KEGG" id="nre:BES08_25020"/>
<evidence type="ECO:0000259" key="2">
    <source>
        <dbReference type="Pfam" id="PF09084"/>
    </source>
</evidence>
<keyword evidence="1" id="KW-0732">Signal</keyword>
<dbReference type="GO" id="GO:0009228">
    <property type="term" value="P:thiamine biosynthetic process"/>
    <property type="evidence" value="ECO:0007669"/>
    <property type="project" value="InterPro"/>
</dbReference>
<gene>
    <name evidence="3" type="ORF">BES08_25020</name>
</gene>
<dbReference type="AlphaFoldDB" id="A0A1D8ADL7"/>
<dbReference type="InterPro" id="IPR015168">
    <property type="entry name" value="SsuA/THI5"/>
</dbReference>
<geneLocation type="plasmid" evidence="3 4">
    <name>pSA2</name>
</geneLocation>
<keyword evidence="4" id="KW-1185">Reference proteome</keyword>
<feature type="signal peptide" evidence="1">
    <location>
        <begin position="1"/>
        <end position="31"/>
    </location>
</feature>
<accession>A0A1D8ADL7</accession>
<proteinExistence type="predicted"/>
<dbReference type="Proteomes" id="UP000094626">
    <property type="component" value="Plasmid pSA2"/>
</dbReference>
<feature type="chain" id="PRO_5009104894" description="SsuA/THI5-like domain-containing protein" evidence="1">
    <location>
        <begin position="32"/>
        <end position="332"/>
    </location>
</feature>
<dbReference type="Gene3D" id="3.40.190.10">
    <property type="entry name" value="Periplasmic binding protein-like II"/>
    <property type="match status" value="2"/>
</dbReference>
<dbReference type="SUPFAM" id="SSF53850">
    <property type="entry name" value="Periplasmic binding protein-like II"/>
    <property type="match status" value="1"/>
</dbReference>
<sequence>MGFALGRRSRRRALCTLAFAAAAILGQPALARPADKVTYLLPAPREAIVLAPFLLAEQEGRYRRGKLDVRFVMVPGGFNVGEALARGEGDLGGASGDTPILLRAADLPVKGIALLGRHSFLTLVTRHDSFETSGSFEGKAIDVPSLKDTSYYAVQKMAEGSPGSSLRISTQARPPAELIAALGSRRIDGFIGTVDWGVKAEREGVRLDYRELDAIYPAMAQAIMASETTIAAKPKVLRRFVRATLQVIRQIARDPEGAAMRYEAAVPSSGYSHAEIVRIFGLLATHVYGDLKLLGRFNEATVCSAEGELLERKLVIRRRSASDYFTNSIVGR</sequence>
<dbReference type="PANTHER" id="PTHR31528">
    <property type="entry name" value="4-AMINO-5-HYDROXYMETHYL-2-METHYLPYRIMIDINE PHOSPHATE SYNTHASE THI11-RELATED"/>
    <property type="match status" value="1"/>
</dbReference>
<evidence type="ECO:0000313" key="3">
    <source>
        <dbReference type="EMBL" id="AOR80190.1"/>
    </source>
</evidence>
<dbReference type="EMBL" id="CP017077">
    <property type="protein sequence ID" value="AOR80190.1"/>
    <property type="molecule type" value="Genomic_DNA"/>
</dbReference>
<dbReference type="PANTHER" id="PTHR31528:SF15">
    <property type="entry name" value="RIBOFLAVIN-BINDING PROTEIN RIBY"/>
    <property type="match status" value="1"/>
</dbReference>
<dbReference type="InterPro" id="IPR027939">
    <property type="entry name" value="NMT1/THI5"/>
</dbReference>
<protein>
    <recommendedName>
        <fullName evidence="2">SsuA/THI5-like domain-containing protein</fullName>
    </recommendedName>
</protein>
<evidence type="ECO:0000256" key="1">
    <source>
        <dbReference type="SAM" id="SignalP"/>
    </source>
</evidence>